<gene>
    <name evidence="1" type="ORF">DXD13_00965</name>
</gene>
<evidence type="ECO:0000313" key="1">
    <source>
        <dbReference type="EMBL" id="RGK45778.1"/>
    </source>
</evidence>
<organism evidence="1 2">
    <name type="scientific">Agathobacter rectalis</name>
    <dbReference type="NCBI Taxonomy" id="39491"/>
    <lineage>
        <taxon>Bacteria</taxon>
        <taxon>Bacillati</taxon>
        <taxon>Bacillota</taxon>
        <taxon>Clostridia</taxon>
        <taxon>Lachnospirales</taxon>
        <taxon>Lachnospiraceae</taxon>
        <taxon>Agathobacter</taxon>
    </lineage>
</organism>
<dbReference type="Proteomes" id="UP000261052">
    <property type="component" value="Unassembled WGS sequence"/>
</dbReference>
<accession>A0A3E4M7G7</accession>
<dbReference type="AlphaFoldDB" id="A0A3E4M7G7"/>
<protein>
    <submittedName>
        <fullName evidence="1">Uncharacterized protein</fullName>
    </submittedName>
</protein>
<comment type="caution">
    <text evidence="1">The sequence shown here is derived from an EMBL/GenBank/DDBJ whole genome shotgun (WGS) entry which is preliminary data.</text>
</comment>
<dbReference type="EMBL" id="QSQP01000001">
    <property type="protein sequence ID" value="RGK45778.1"/>
    <property type="molecule type" value="Genomic_DNA"/>
</dbReference>
<proteinExistence type="predicted"/>
<sequence length="19" mass="2210">MSPSWKYSSILCLHLLALF</sequence>
<reference evidence="1 2" key="1">
    <citation type="submission" date="2018-08" db="EMBL/GenBank/DDBJ databases">
        <title>A genome reference for cultivated species of the human gut microbiota.</title>
        <authorList>
            <person name="Zou Y."/>
            <person name="Xue W."/>
            <person name="Luo G."/>
        </authorList>
    </citation>
    <scope>NUCLEOTIDE SEQUENCE [LARGE SCALE GENOMIC DNA]</scope>
    <source>
        <strain evidence="1 2">TF11-15AC</strain>
    </source>
</reference>
<evidence type="ECO:0000313" key="2">
    <source>
        <dbReference type="Proteomes" id="UP000261052"/>
    </source>
</evidence>
<name>A0A3E4M7G7_9FIRM</name>